<organism evidence="5 6">
    <name type="scientific">Neobacillus rhizosphaerae</name>
    <dbReference type="NCBI Taxonomy" id="2880965"/>
    <lineage>
        <taxon>Bacteria</taxon>
        <taxon>Bacillati</taxon>
        <taxon>Bacillota</taxon>
        <taxon>Bacilli</taxon>
        <taxon>Bacillales</taxon>
        <taxon>Bacillaceae</taxon>
        <taxon>Neobacillus</taxon>
    </lineage>
</organism>
<dbReference type="CDD" id="cd00090">
    <property type="entry name" value="HTH_ARSR"/>
    <property type="match status" value="1"/>
</dbReference>
<dbReference type="InterPro" id="IPR051081">
    <property type="entry name" value="HTH_MetalResp_TranReg"/>
</dbReference>
<dbReference type="PANTHER" id="PTHR33154">
    <property type="entry name" value="TRANSCRIPTIONAL REGULATOR, ARSR FAMILY"/>
    <property type="match status" value="1"/>
</dbReference>
<reference evidence="5" key="1">
    <citation type="submission" date="2022-04" db="EMBL/GenBank/DDBJ databases">
        <authorList>
            <person name="Criscuolo A."/>
        </authorList>
    </citation>
    <scope>NUCLEOTIDE SEQUENCE</scope>
    <source>
        <strain evidence="5">CIP111895</strain>
    </source>
</reference>
<dbReference type="SUPFAM" id="SSF46785">
    <property type="entry name" value="Winged helix' DNA-binding domain"/>
    <property type="match status" value="1"/>
</dbReference>
<evidence type="ECO:0000313" key="5">
    <source>
        <dbReference type="EMBL" id="CAH2716545.1"/>
    </source>
</evidence>
<name>A0ABN8KVF1_9BACI</name>
<dbReference type="EMBL" id="CALBWS010000028">
    <property type="protein sequence ID" value="CAH2716545.1"/>
    <property type="molecule type" value="Genomic_DNA"/>
</dbReference>
<dbReference type="Pfam" id="PF01022">
    <property type="entry name" value="HTH_5"/>
    <property type="match status" value="1"/>
</dbReference>
<protein>
    <recommendedName>
        <fullName evidence="4">HTH arsR-type domain-containing protein</fullName>
    </recommendedName>
</protein>
<dbReference type="NCBIfam" id="NF033788">
    <property type="entry name" value="HTH_metalloreg"/>
    <property type="match status" value="1"/>
</dbReference>
<keyword evidence="2" id="KW-0238">DNA-binding</keyword>
<keyword evidence="1" id="KW-0805">Transcription regulation</keyword>
<proteinExistence type="predicted"/>
<dbReference type="PROSITE" id="PS50987">
    <property type="entry name" value="HTH_ARSR_2"/>
    <property type="match status" value="1"/>
</dbReference>
<sequence length="198" mass="23444">MKVLIQLNRLVAFHKTMGDPTRVRIVILLAKGPLHGQAIAGKLGLSAPTITHHLKKLRDVHVVYERRDKNIIYFYLNESMIKQQAQELTKLLETRGEELDEMMEISLERQKVIQNFFTKEGKLKNIPAQRKKKLMVFEHMVQGLSMGKKYGEKEINEYIKQFHDDYATIRREFIINHYMYRENGIYELNPEEMWAKPE</sequence>
<dbReference type="Gene3D" id="1.10.10.10">
    <property type="entry name" value="Winged helix-like DNA-binding domain superfamily/Winged helix DNA-binding domain"/>
    <property type="match status" value="1"/>
</dbReference>
<dbReference type="Pfam" id="PF09860">
    <property type="entry name" value="DUF2087"/>
    <property type="match status" value="1"/>
</dbReference>
<evidence type="ECO:0000259" key="4">
    <source>
        <dbReference type="PROSITE" id="PS50987"/>
    </source>
</evidence>
<dbReference type="InterPro" id="IPR036388">
    <property type="entry name" value="WH-like_DNA-bd_sf"/>
</dbReference>
<keyword evidence="3" id="KW-0804">Transcription</keyword>
<feature type="domain" description="HTH arsR-type" evidence="4">
    <location>
        <begin position="4"/>
        <end position="96"/>
    </location>
</feature>
<dbReference type="InterPro" id="IPR036390">
    <property type="entry name" value="WH_DNA-bd_sf"/>
</dbReference>
<evidence type="ECO:0000313" key="6">
    <source>
        <dbReference type="Proteomes" id="UP000838308"/>
    </source>
</evidence>
<dbReference type="PRINTS" id="PR00778">
    <property type="entry name" value="HTHARSR"/>
</dbReference>
<dbReference type="SMART" id="SM00418">
    <property type="entry name" value="HTH_ARSR"/>
    <property type="match status" value="1"/>
</dbReference>
<gene>
    <name evidence="5" type="ORF">BACCIP111895_03732</name>
</gene>
<dbReference type="Proteomes" id="UP000838308">
    <property type="component" value="Unassembled WGS sequence"/>
</dbReference>
<dbReference type="InterPro" id="IPR011991">
    <property type="entry name" value="ArsR-like_HTH"/>
</dbReference>
<evidence type="ECO:0000256" key="2">
    <source>
        <dbReference type="ARBA" id="ARBA00023125"/>
    </source>
</evidence>
<evidence type="ECO:0000256" key="1">
    <source>
        <dbReference type="ARBA" id="ARBA00023015"/>
    </source>
</evidence>
<accession>A0ABN8KVF1</accession>
<keyword evidence="6" id="KW-1185">Reference proteome</keyword>
<evidence type="ECO:0000256" key="3">
    <source>
        <dbReference type="ARBA" id="ARBA00023163"/>
    </source>
</evidence>
<comment type="caution">
    <text evidence="5">The sequence shown here is derived from an EMBL/GenBank/DDBJ whole genome shotgun (WGS) entry which is preliminary data.</text>
</comment>
<dbReference type="PANTHER" id="PTHR33154:SF33">
    <property type="entry name" value="TRANSCRIPTIONAL REPRESSOR SDPR"/>
    <property type="match status" value="1"/>
</dbReference>
<dbReference type="InterPro" id="IPR018656">
    <property type="entry name" value="DUF2087"/>
</dbReference>
<dbReference type="InterPro" id="IPR001845">
    <property type="entry name" value="HTH_ArsR_DNA-bd_dom"/>
</dbReference>